<dbReference type="KEGG" id="bih:BIP78_0816"/>
<dbReference type="Pfam" id="PF05580">
    <property type="entry name" value="Peptidase_S55"/>
    <property type="match status" value="1"/>
</dbReference>
<feature type="domain" description="Peptidase S55" evidence="1">
    <location>
        <begin position="1"/>
        <end position="140"/>
    </location>
</feature>
<accession>A0A410FUC6</accession>
<evidence type="ECO:0000313" key="3">
    <source>
        <dbReference type="Proteomes" id="UP000287233"/>
    </source>
</evidence>
<proteinExistence type="predicted"/>
<evidence type="ECO:0000259" key="1">
    <source>
        <dbReference type="PROSITE" id="PS51494"/>
    </source>
</evidence>
<reference evidence="3" key="1">
    <citation type="submission" date="2018-12" db="EMBL/GenBank/DDBJ databases">
        <title>Complete genome sequence of an uncultured bacterium of the candidate phylum Bipolaricaulota.</title>
        <authorList>
            <person name="Kadnikov V.V."/>
            <person name="Mardanov A.V."/>
            <person name="Beletsky A.V."/>
            <person name="Frank Y.A."/>
            <person name="Karnachuk O.V."/>
            <person name="Ravin N.V."/>
        </authorList>
    </citation>
    <scope>NUCLEOTIDE SEQUENCE [LARGE SCALE GENOMIC DNA]</scope>
</reference>
<evidence type="ECO:0000313" key="2">
    <source>
        <dbReference type="EMBL" id="QAA76582.1"/>
    </source>
</evidence>
<name>A0A410FUC6_BIPS1</name>
<dbReference type="InterPro" id="IPR008763">
    <property type="entry name" value="Peptidase_S55"/>
</dbReference>
<sequence length="591" mass="62472">MMKRLVTFAIACIGLGGWGADVIPLSEITPGMLGYGLTVVAGTEIVRFDVEVVDVLDVPGETNDFIIIRVSGPAIVRSGGVAQGMSGSPIYLDGGRLAGALSRAAPWSADRDRPLAFVTPIEAMLRVLAEVTPPETPPIPADGPRAECRAALSDATLLVGPHHASVEALSAPVMVSGLSDRGRATLERGFDSRTPWHPVSELVPGWREQGNGLLALGVSRVLAAPAAPPQVNALDLVPGAPVGVGLVTGDITIGALGTVTLVDQDAVLAFGHPFLFTGPSRYFLTAAHVFDTVAALDISYKLGTVGEVRGGVFADRWAAVGGLVGRIPSGVSASFRVTDLGRGSDQTLAVKVVEEPQLSALLLYVAGLEAADRALDRIGPGTATVRYTITGRALPRPLVRENVFLSTQDIALLVPWEMALVADALLYNEFADPSLVTVTLDAAVEPGFRATEILSLHTDRTGYAPGDRVRFVVTIRSWRGSVEQWEGWVEIPADSESPYVELRAYGGPRPRERGEAAPVLESLQDLVAYIEGIPPYDALTVELFALDPISNVTGQAWLYGVDGVTDRVPGSVVYGTASVILPVQNHDQKER</sequence>
<dbReference type="AlphaFoldDB" id="A0A410FUC6"/>
<dbReference type="EMBL" id="CP034928">
    <property type="protein sequence ID" value="QAA76582.1"/>
    <property type="molecule type" value="Genomic_DNA"/>
</dbReference>
<dbReference type="Proteomes" id="UP000287233">
    <property type="component" value="Chromosome"/>
</dbReference>
<organism evidence="2 3">
    <name type="scientific">Bipolaricaulis sibiricus</name>
    <dbReference type="NCBI Taxonomy" id="2501609"/>
    <lineage>
        <taxon>Bacteria</taxon>
        <taxon>Candidatus Bipolaricaulota</taxon>
        <taxon>Candidatus Bipolaricaulia</taxon>
        <taxon>Candidatus Bipolaricaulales</taxon>
        <taxon>Candidatus Bipolaricaulaceae</taxon>
        <taxon>Candidatus Bipolaricaulis</taxon>
    </lineage>
</organism>
<protein>
    <recommendedName>
        <fullName evidence="1">Peptidase S55 domain-containing protein</fullName>
    </recommendedName>
</protein>
<gene>
    <name evidence="2" type="ORF">BIP78_0816</name>
</gene>
<dbReference type="PROSITE" id="PS51494">
    <property type="entry name" value="SPOIVB"/>
    <property type="match status" value="1"/>
</dbReference>